<accession>A0A2P2LY64</accession>
<sequence>MIQKGSRICSNSCNPLCQGFQRYIQPNTDSLLHVFPINRPHNCTSTSRNNKLMH</sequence>
<proteinExistence type="predicted"/>
<dbReference type="AlphaFoldDB" id="A0A2P2LY64"/>
<name>A0A2P2LY64_RHIMU</name>
<dbReference type="EMBL" id="GGEC01042426">
    <property type="protein sequence ID" value="MBX22910.1"/>
    <property type="molecule type" value="Transcribed_RNA"/>
</dbReference>
<evidence type="ECO:0000313" key="1">
    <source>
        <dbReference type="EMBL" id="MBX22910.1"/>
    </source>
</evidence>
<protein>
    <submittedName>
        <fullName evidence="1">Uncharacterized protein MANES_02G200900</fullName>
    </submittedName>
</protein>
<reference evidence="1" key="1">
    <citation type="submission" date="2018-02" db="EMBL/GenBank/DDBJ databases">
        <title>Rhizophora mucronata_Transcriptome.</title>
        <authorList>
            <person name="Meera S.P."/>
            <person name="Sreeshan A."/>
            <person name="Augustine A."/>
        </authorList>
    </citation>
    <scope>NUCLEOTIDE SEQUENCE</scope>
    <source>
        <tissue evidence="1">Leaf</tissue>
    </source>
</reference>
<organism evidence="1">
    <name type="scientific">Rhizophora mucronata</name>
    <name type="common">Asiatic mangrove</name>
    <dbReference type="NCBI Taxonomy" id="61149"/>
    <lineage>
        <taxon>Eukaryota</taxon>
        <taxon>Viridiplantae</taxon>
        <taxon>Streptophyta</taxon>
        <taxon>Embryophyta</taxon>
        <taxon>Tracheophyta</taxon>
        <taxon>Spermatophyta</taxon>
        <taxon>Magnoliopsida</taxon>
        <taxon>eudicotyledons</taxon>
        <taxon>Gunneridae</taxon>
        <taxon>Pentapetalae</taxon>
        <taxon>rosids</taxon>
        <taxon>fabids</taxon>
        <taxon>Malpighiales</taxon>
        <taxon>Rhizophoraceae</taxon>
        <taxon>Rhizophora</taxon>
    </lineage>
</organism>